<dbReference type="InParanoid" id="A0A067PZS4"/>
<gene>
    <name evidence="1" type="ORF">JAAARDRAFT_191626</name>
</gene>
<reference evidence="2" key="1">
    <citation type="journal article" date="2014" name="Proc. Natl. Acad. Sci. U.S.A.">
        <title>Extensive sampling of basidiomycete genomes demonstrates inadequacy of the white-rot/brown-rot paradigm for wood decay fungi.</title>
        <authorList>
            <person name="Riley R."/>
            <person name="Salamov A.A."/>
            <person name="Brown D.W."/>
            <person name="Nagy L.G."/>
            <person name="Floudas D."/>
            <person name="Held B.W."/>
            <person name="Levasseur A."/>
            <person name="Lombard V."/>
            <person name="Morin E."/>
            <person name="Otillar R."/>
            <person name="Lindquist E.A."/>
            <person name="Sun H."/>
            <person name="LaButti K.M."/>
            <person name="Schmutz J."/>
            <person name="Jabbour D."/>
            <person name="Luo H."/>
            <person name="Baker S.E."/>
            <person name="Pisabarro A.G."/>
            <person name="Walton J.D."/>
            <person name="Blanchette R.A."/>
            <person name="Henrissat B."/>
            <person name="Martin F."/>
            <person name="Cullen D."/>
            <person name="Hibbett D.S."/>
            <person name="Grigoriev I.V."/>
        </authorList>
    </citation>
    <scope>NUCLEOTIDE SEQUENCE [LARGE SCALE GENOMIC DNA]</scope>
    <source>
        <strain evidence="2">MUCL 33604</strain>
    </source>
</reference>
<name>A0A067PZS4_9AGAM</name>
<dbReference type="Proteomes" id="UP000027265">
    <property type="component" value="Unassembled WGS sequence"/>
</dbReference>
<evidence type="ECO:0000313" key="1">
    <source>
        <dbReference type="EMBL" id="KDQ60219.1"/>
    </source>
</evidence>
<protein>
    <submittedName>
        <fullName evidence="1">Uncharacterized protein</fullName>
    </submittedName>
</protein>
<proteinExistence type="predicted"/>
<dbReference type="HOGENOM" id="CLU_1704482_0_0_1"/>
<dbReference type="EMBL" id="KL197714">
    <property type="protein sequence ID" value="KDQ60219.1"/>
    <property type="molecule type" value="Genomic_DNA"/>
</dbReference>
<evidence type="ECO:0000313" key="2">
    <source>
        <dbReference type="Proteomes" id="UP000027265"/>
    </source>
</evidence>
<keyword evidence="2" id="KW-1185">Reference proteome</keyword>
<organism evidence="1 2">
    <name type="scientific">Jaapia argillacea MUCL 33604</name>
    <dbReference type="NCBI Taxonomy" id="933084"/>
    <lineage>
        <taxon>Eukaryota</taxon>
        <taxon>Fungi</taxon>
        <taxon>Dikarya</taxon>
        <taxon>Basidiomycota</taxon>
        <taxon>Agaricomycotina</taxon>
        <taxon>Agaricomycetes</taxon>
        <taxon>Agaricomycetidae</taxon>
        <taxon>Jaapiales</taxon>
        <taxon>Jaapiaceae</taxon>
        <taxon>Jaapia</taxon>
    </lineage>
</organism>
<sequence length="154" mass="17222">MDTCRNFLTTSEISSWKAQFSKVGVGIGLTSTSPSFCSPSLYMAQRFLAKPRVNGDTIAVLDPISTPGQQLNSPIKHLRLPFPDTIQKHPIQKHPIQEPQHLKVRRVHHVQPLKNSLGGVSANIHHIKPQPQMGDIWEMSREPVQDLEANDHLA</sequence>
<dbReference type="AlphaFoldDB" id="A0A067PZS4"/>
<accession>A0A067PZS4</accession>